<evidence type="ECO:0000313" key="1">
    <source>
        <dbReference type="EMBL" id="CAB4180889.1"/>
    </source>
</evidence>
<evidence type="ECO:0000313" key="3">
    <source>
        <dbReference type="EMBL" id="CAB4205070.1"/>
    </source>
</evidence>
<dbReference type="EMBL" id="LR797228">
    <property type="protein sequence ID" value="CAB4194741.1"/>
    <property type="molecule type" value="Genomic_DNA"/>
</dbReference>
<organism evidence="2">
    <name type="scientific">uncultured Caudovirales phage</name>
    <dbReference type="NCBI Taxonomy" id="2100421"/>
    <lineage>
        <taxon>Viruses</taxon>
        <taxon>Duplodnaviria</taxon>
        <taxon>Heunggongvirae</taxon>
        <taxon>Uroviricota</taxon>
        <taxon>Caudoviricetes</taxon>
        <taxon>Peduoviridae</taxon>
        <taxon>Maltschvirus</taxon>
        <taxon>Maltschvirus maltsch</taxon>
    </lineage>
</organism>
<name>A0A6J5RM58_9CAUD</name>
<evidence type="ECO:0000313" key="4">
    <source>
        <dbReference type="EMBL" id="CAB5226665.1"/>
    </source>
</evidence>
<proteinExistence type="predicted"/>
<dbReference type="EMBL" id="LR797008">
    <property type="protein sequence ID" value="CAB4180889.1"/>
    <property type="molecule type" value="Genomic_DNA"/>
</dbReference>
<accession>A0A6J5RM58</accession>
<evidence type="ECO:0000313" key="2">
    <source>
        <dbReference type="EMBL" id="CAB4194741.1"/>
    </source>
</evidence>
<gene>
    <name evidence="1" type="ORF">UFOVP1062_3</name>
    <name evidence="2" type="ORF">UFOVP1284_6</name>
    <name evidence="3" type="ORF">UFOVP1404_14</name>
    <name evidence="4" type="ORF">UFOVP1512_3</name>
</gene>
<dbReference type="EMBL" id="LR797359">
    <property type="protein sequence ID" value="CAB4205070.1"/>
    <property type="molecule type" value="Genomic_DNA"/>
</dbReference>
<sequence>MAHFDLSLYETVAQRLERFWIAYPHGQIVTEMVHYDGSTVLFKCSSYDNDGRLISTGFAEEVFGNSPVNKTSFCENAETSGIGRCISNGPLGHTGERASSTEMEKVNRVNSAPARPDSHGSATPKQIGFLKSLARGKGWDDVHLLEYIHRLLQVDDVVVETLTAGQCSAVIDGLKK</sequence>
<dbReference type="EMBL" id="LR798368">
    <property type="protein sequence ID" value="CAB5226665.1"/>
    <property type="molecule type" value="Genomic_DNA"/>
</dbReference>
<protein>
    <submittedName>
        <fullName evidence="2">Uncharacterized protein</fullName>
    </submittedName>
</protein>
<reference evidence="2" key="1">
    <citation type="submission" date="2020-05" db="EMBL/GenBank/DDBJ databases">
        <authorList>
            <person name="Chiriac C."/>
            <person name="Salcher M."/>
            <person name="Ghai R."/>
            <person name="Kavagutti S V."/>
        </authorList>
    </citation>
    <scope>NUCLEOTIDE SEQUENCE</scope>
</reference>